<evidence type="ECO:0000313" key="1">
    <source>
        <dbReference type="EMBL" id="CAJ1942898.1"/>
    </source>
</evidence>
<gene>
    <name evidence="1" type="ORF">CYCCA115_LOCUS8176</name>
</gene>
<reference evidence="1" key="1">
    <citation type="submission" date="2023-08" db="EMBL/GenBank/DDBJ databases">
        <authorList>
            <person name="Audoor S."/>
            <person name="Bilcke G."/>
        </authorList>
    </citation>
    <scope>NUCLEOTIDE SEQUENCE</scope>
</reference>
<dbReference type="AlphaFoldDB" id="A0AAD2CQB8"/>
<comment type="caution">
    <text evidence="1">The sequence shown here is derived from an EMBL/GenBank/DDBJ whole genome shotgun (WGS) entry which is preliminary data.</text>
</comment>
<keyword evidence="2" id="KW-1185">Reference proteome</keyword>
<protein>
    <submittedName>
        <fullName evidence="1">Uncharacterized protein</fullName>
    </submittedName>
</protein>
<accession>A0AAD2CQB8</accession>
<organism evidence="1 2">
    <name type="scientific">Cylindrotheca closterium</name>
    <dbReference type="NCBI Taxonomy" id="2856"/>
    <lineage>
        <taxon>Eukaryota</taxon>
        <taxon>Sar</taxon>
        <taxon>Stramenopiles</taxon>
        <taxon>Ochrophyta</taxon>
        <taxon>Bacillariophyta</taxon>
        <taxon>Bacillariophyceae</taxon>
        <taxon>Bacillariophycidae</taxon>
        <taxon>Bacillariales</taxon>
        <taxon>Bacillariaceae</taxon>
        <taxon>Cylindrotheca</taxon>
    </lineage>
</organism>
<dbReference type="EMBL" id="CAKOGP040001112">
    <property type="protein sequence ID" value="CAJ1942898.1"/>
    <property type="molecule type" value="Genomic_DNA"/>
</dbReference>
<evidence type="ECO:0000313" key="2">
    <source>
        <dbReference type="Proteomes" id="UP001295423"/>
    </source>
</evidence>
<dbReference type="Proteomes" id="UP001295423">
    <property type="component" value="Unassembled WGS sequence"/>
</dbReference>
<sequence length="327" mass="35976">MNRSAHQLAEFALLFLSTDPNDWDFPSSQARASALLPTTLPDNHVLCSVSSFGLEKRKHHSGTLSKESLAVDIATSFDDELQFATSDMQALGPTITRNILQSFMTLVDSRVRSTVQALYKHAQHDSSQRLMQILQTLSTMSDSIVTPTKASSRTQVVEGGICPRGGEISAPVLMETIIEVEIMGEQLSVVLEAAGTIIAMIEPFPSAKIVRAKVAFDTSSFLKTLMANARDCVKYATKRLFEVFLSPSNNIQDTQAMDSRSMLNGNKKRSRRTCKLEKKGSLPRLSPAFRTMRAREPRLQSKLQSSYLNGKSLSGVDLLKMAAECLA</sequence>
<name>A0AAD2CQB8_9STRA</name>
<proteinExistence type="predicted"/>